<organism evidence="1 2">
    <name type="scientific">Geospiza parvula</name>
    <name type="common">Small tree-finch</name>
    <name type="synonym">Camarhynchus parvulus</name>
    <dbReference type="NCBI Taxonomy" id="87175"/>
    <lineage>
        <taxon>Eukaryota</taxon>
        <taxon>Metazoa</taxon>
        <taxon>Chordata</taxon>
        <taxon>Craniata</taxon>
        <taxon>Vertebrata</taxon>
        <taxon>Euteleostomi</taxon>
        <taxon>Archelosauria</taxon>
        <taxon>Archosauria</taxon>
        <taxon>Dinosauria</taxon>
        <taxon>Saurischia</taxon>
        <taxon>Theropoda</taxon>
        <taxon>Coelurosauria</taxon>
        <taxon>Aves</taxon>
        <taxon>Neognathae</taxon>
        <taxon>Neoaves</taxon>
        <taxon>Telluraves</taxon>
        <taxon>Australaves</taxon>
        <taxon>Passeriformes</taxon>
        <taxon>Thraupidae</taxon>
        <taxon>Camarhynchus</taxon>
    </lineage>
</organism>
<sequence length="103" mass="11919">MLNRIIRLQVLLEIISNHSTLTIDLLKAQSRQMRTMIYQKRLVLDYLLAEEGGACGKFNSSEYCMEIDDHCEVITNITANFRKLSHVPKGLIKPQRESLITRE</sequence>
<evidence type="ECO:0000313" key="1">
    <source>
        <dbReference type="Ensembl" id="ENSCPVP00000024185.1"/>
    </source>
</evidence>
<dbReference type="PANTHER" id="PTHR10424">
    <property type="entry name" value="VIRAL ENVELOPE PROTEIN"/>
    <property type="match status" value="1"/>
</dbReference>
<dbReference type="Proteomes" id="UP000694382">
    <property type="component" value="Chromosome Z"/>
</dbReference>
<reference evidence="1" key="2">
    <citation type="submission" date="2025-08" db="UniProtKB">
        <authorList>
            <consortium name="Ensembl"/>
        </authorList>
    </citation>
    <scope>IDENTIFICATION</scope>
</reference>
<dbReference type="PANTHER" id="PTHR10424:SF68">
    <property type="entry name" value="ENDOGENOUS RETROVIRUS GROUP 3 MEMBER 1 ENV POLYPROTEIN"/>
    <property type="match status" value="1"/>
</dbReference>
<accession>A0A8U8B5U4</accession>
<reference evidence="1" key="1">
    <citation type="submission" date="2020-02" db="EMBL/GenBank/DDBJ databases">
        <authorList>
            <person name="Enbody D E."/>
            <person name="Pettersson E M."/>
        </authorList>
    </citation>
    <scope>NUCLEOTIDE SEQUENCE [LARGE SCALE GENOMIC DNA]</scope>
</reference>
<dbReference type="Ensembl" id="ENSCPVT00000026317.1">
    <property type="protein sequence ID" value="ENSCPVP00000024185.1"/>
    <property type="gene ID" value="ENSCPVG00000017687.1"/>
</dbReference>
<protein>
    <submittedName>
        <fullName evidence="1">Uncharacterized protein</fullName>
    </submittedName>
</protein>
<reference evidence="1" key="3">
    <citation type="submission" date="2025-09" db="UniProtKB">
        <authorList>
            <consortium name="Ensembl"/>
        </authorList>
    </citation>
    <scope>IDENTIFICATION</scope>
</reference>
<dbReference type="Gene3D" id="1.10.287.210">
    <property type="match status" value="1"/>
</dbReference>
<proteinExistence type="predicted"/>
<evidence type="ECO:0000313" key="2">
    <source>
        <dbReference type="Proteomes" id="UP000694382"/>
    </source>
</evidence>
<dbReference type="InterPro" id="IPR018154">
    <property type="entry name" value="TLV/ENV_coat_polyprotein"/>
</dbReference>
<dbReference type="AlphaFoldDB" id="A0A8U8B5U4"/>
<name>A0A8U8B5U4_GEOPR</name>
<keyword evidence="2" id="KW-1185">Reference proteome</keyword>
<dbReference type="SUPFAM" id="SSF58069">
    <property type="entry name" value="Virus ectodomain"/>
    <property type="match status" value="1"/>
</dbReference>